<evidence type="ECO:0000256" key="5">
    <source>
        <dbReference type="PROSITE-ProRule" id="PRU10137"/>
    </source>
</evidence>
<protein>
    <submittedName>
        <fullName evidence="9">Recombinase family protein</fullName>
    </submittedName>
</protein>
<dbReference type="SMART" id="SM00857">
    <property type="entry name" value="Resolvase"/>
    <property type="match status" value="1"/>
</dbReference>
<dbReference type="CDD" id="cd00338">
    <property type="entry name" value="Ser_Recombinase"/>
    <property type="match status" value="1"/>
</dbReference>
<evidence type="ECO:0000256" key="2">
    <source>
        <dbReference type="ARBA" id="ARBA00023125"/>
    </source>
</evidence>
<dbReference type="Proteomes" id="UP000678228">
    <property type="component" value="Unassembled WGS sequence"/>
</dbReference>
<keyword evidence="6" id="KW-0175">Coiled coil</keyword>
<dbReference type="PROSITE" id="PS51736">
    <property type="entry name" value="RECOMBINASES_3"/>
    <property type="match status" value="1"/>
</dbReference>
<keyword evidence="10" id="KW-1185">Reference proteome</keyword>
<evidence type="ECO:0000256" key="6">
    <source>
        <dbReference type="SAM" id="Coils"/>
    </source>
</evidence>
<keyword evidence="1" id="KW-0229">DNA integration</keyword>
<dbReference type="InterPro" id="IPR011109">
    <property type="entry name" value="DNA_bind_recombinase_dom"/>
</dbReference>
<dbReference type="GO" id="GO:0000150">
    <property type="term" value="F:DNA strand exchange activity"/>
    <property type="evidence" value="ECO:0007669"/>
    <property type="project" value="InterPro"/>
</dbReference>
<dbReference type="Pfam" id="PF00239">
    <property type="entry name" value="Resolvase"/>
    <property type="match status" value="1"/>
</dbReference>
<dbReference type="GO" id="GO:0015074">
    <property type="term" value="P:DNA integration"/>
    <property type="evidence" value="ECO:0007669"/>
    <property type="project" value="UniProtKB-KW"/>
</dbReference>
<feature type="coiled-coil region" evidence="6">
    <location>
        <begin position="338"/>
        <end position="365"/>
    </location>
</feature>
<dbReference type="GO" id="GO:0003677">
    <property type="term" value="F:DNA binding"/>
    <property type="evidence" value="ECO:0007669"/>
    <property type="project" value="UniProtKB-KW"/>
</dbReference>
<dbReference type="PROSITE" id="PS51737">
    <property type="entry name" value="RECOMBINASE_DNA_BIND"/>
    <property type="match status" value="1"/>
</dbReference>
<evidence type="ECO:0000313" key="9">
    <source>
        <dbReference type="EMBL" id="MBP3951166.1"/>
    </source>
</evidence>
<dbReference type="EMBL" id="JAGKSQ010000003">
    <property type="protein sequence ID" value="MBP3951166.1"/>
    <property type="molecule type" value="Genomic_DNA"/>
</dbReference>
<dbReference type="Gene3D" id="3.40.50.1390">
    <property type="entry name" value="Resolvase, N-terminal catalytic domain"/>
    <property type="match status" value="1"/>
</dbReference>
<dbReference type="Pfam" id="PF07508">
    <property type="entry name" value="Recombinase"/>
    <property type="match status" value="1"/>
</dbReference>
<keyword evidence="2" id="KW-0238">DNA-binding</keyword>
<dbReference type="RefSeq" id="WP_210596863.1">
    <property type="nucleotide sequence ID" value="NZ_JAGKSQ010000003.1"/>
</dbReference>
<dbReference type="PANTHER" id="PTHR30461:SF23">
    <property type="entry name" value="DNA RECOMBINASE-RELATED"/>
    <property type="match status" value="1"/>
</dbReference>
<gene>
    <name evidence="9" type="ORF">J7W16_08455</name>
</gene>
<evidence type="ECO:0000259" key="8">
    <source>
        <dbReference type="PROSITE" id="PS51737"/>
    </source>
</evidence>
<dbReference type="InterPro" id="IPR036162">
    <property type="entry name" value="Resolvase-like_N_sf"/>
</dbReference>
<accession>A0A940WRU9</accession>
<feature type="domain" description="Recombinase" evidence="8">
    <location>
        <begin position="157"/>
        <end position="263"/>
    </location>
</feature>
<evidence type="ECO:0000256" key="1">
    <source>
        <dbReference type="ARBA" id="ARBA00022908"/>
    </source>
</evidence>
<name>A0A940WRU9_9BACI</name>
<evidence type="ECO:0000313" key="10">
    <source>
        <dbReference type="Proteomes" id="UP000678228"/>
    </source>
</evidence>
<dbReference type="InterPro" id="IPR006118">
    <property type="entry name" value="Recombinase_CS"/>
</dbReference>
<keyword evidence="3" id="KW-0233">DNA recombination</keyword>
<evidence type="ECO:0000256" key="4">
    <source>
        <dbReference type="PIRSR" id="PIRSR606118-50"/>
    </source>
</evidence>
<feature type="active site" description="O-(5'-phospho-DNA)-serine intermediate" evidence="4 5">
    <location>
        <position position="10"/>
    </location>
</feature>
<reference evidence="9" key="1">
    <citation type="submission" date="2021-03" db="EMBL/GenBank/DDBJ databases">
        <title>Bacillus suaedae sp. nov., isolated from Suaeda aralocaspica.</title>
        <authorList>
            <person name="Lei R.F.R."/>
        </authorList>
    </citation>
    <scope>NUCLEOTIDE SEQUENCE</scope>
    <source>
        <strain evidence="9">YZJH907-2</strain>
    </source>
</reference>
<sequence>MSCAIYVRVSTEEQVKEGFSIAAQIERLRAFATSQGWNVTHEYKEEGWSAKNIKRPQLQKMLQDMKNKEFNVILVYKLDRLTRSVIDLYTLLKEFEDNAVAFRSATEVYDTSTAMGRLFVTLVAALAQWEREQLVERVKVGLEQMVDEGKKPGAQVLYGYRFDVDFNCEIIEEEAEIVRWMFQLYADGYGYRAIADKLNERGIGPQRTAGKWGDSSVRLILKNDMYIGVFRYGDKVRYNTHPPIISEVLFHQVQKRMGSKQLSDSRKGKLALTGLLKCGNCNEHGMNGNYDKRDQLVYYRCVKCNRSASENKIIDLILKELEKMITSREYFLSLVSDTKENEEAFRELKDELETVTNQKNKLLDLYMDENSPFSKEDLYKRTLKLNEREQELMLQIDGMDIELESPESRYDKIKNLTGIVEEFHKADLMIKKELLESLFEKIIYIREKKGRHAPVNLEYFLK</sequence>
<proteinExistence type="predicted"/>
<organism evidence="9 10">
    <name type="scientific">Halalkalibacter suaedae</name>
    <dbReference type="NCBI Taxonomy" id="2822140"/>
    <lineage>
        <taxon>Bacteria</taxon>
        <taxon>Bacillati</taxon>
        <taxon>Bacillota</taxon>
        <taxon>Bacilli</taxon>
        <taxon>Bacillales</taxon>
        <taxon>Bacillaceae</taxon>
        <taxon>Halalkalibacter</taxon>
    </lineage>
</organism>
<dbReference type="SUPFAM" id="SSF53041">
    <property type="entry name" value="Resolvase-like"/>
    <property type="match status" value="1"/>
</dbReference>
<dbReference type="Gene3D" id="3.90.1750.20">
    <property type="entry name" value="Putative Large Serine Recombinase, Chain B, Domain 2"/>
    <property type="match status" value="1"/>
</dbReference>
<dbReference type="AlphaFoldDB" id="A0A940WRU9"/>
<dbReference type="InterPro" id="IPR050639">
    <property type="entry name" value="SSR_resolvase"/>
</dbReference>
<dbReference type="PROSITE" id="PS00397">
    <property type="entry name" value="RECOMBINASES_1"/>
    <property type="match status" value="1"/>
</dbReference>
<comment type="caution">
    <text evidence="9">The sequence shown here is derived from an EMBL/GenBank/DDBJ whole genome shotgun (WGS) entry which is preliminary data.</text>
</comment>
<dbReference type="PANTHER" id="PTHR30461">
    <property type="entry name" value="DNA-INVERTASE FROM LAMBDOID PROPHAGE"/>
    <property type="match status" value="1"/>
</dbReference>
<dbReference type="InterPro" id="IPR038109">
    <property type="entry name" value="DNA_bind_recomb_sf"/>
</dbReference>
<evidence type="ECO:0000259" key="7">
    <source>
        <dbReference type="PROSITE" id="PS51736"/>
    </source>
</evidence>
<feature type="domain" description="Resolvase/invertase-type recombinase catalytic" evidence="7">
    <location>
        <begin position="2"/>
        <end position="149"/>
    </location>
</feature>
<dbReference type="InterPro" id="IPR006119">
    <property type="entry name" value="Resolv_N"/>
</dbReference>
<evidence type="ECO:0000256" key="3">
    <source>
        <dbReference type="ARBA" id="ARBA00023172"/>
    </source>
</evidence>